<evidence type="ECO:0000256" key="12">
    <source>
        <dbReference type="ARBA" id="ARBA00023136"/>
    </source>
</evidence>
<feature type="transmembrane region" description="Helical" evidence="19">
    <location>
        <begin position="98"/>
        <end position="119"/>
    </location>
</feature>
<keyword evidence="9 17" id="KW-0067">ATP-binding</keyword>
<dbReference type="GO" id="GO:0046872">
    <property type="term" value="F:metal ion binding"/>
    <property type="evidence" value="ECO:0007669"/>
    <property type="project" value="UniProtKB-KW"/>
</dbReference>
<evidence type="ECO:0000256" key="1">
    <source>
        <dbReference type="ARBA" id="ARBA00004651"/>
    </source>
</evidence>
<keyword evidence="4" id="KW-0444">Lipid biosynthesis</keyword>
<dbReference type="InterPro" id="IPR000829">
    <property type="entry name" value="DAGK"/>
</dbReference>
<dbReference type="GO" id="GO:0005886">
    <property type="term" value="C:plasma membrane"/>
    <property type="evidence" value="ECO:0007669"/>
    <property type="project" value="UniProtKB-SubCell"/>
</dbReference>
<comment type="similarity">
    <text evidence="2">Belongs to the bacterial diacylglycerol kinase family.</text>
</comment>
<proteinExistence type="inferred from homology"/>
<evidence type="ECO:0000256" key="18">
    <source>
        <dbReference type="PIRSR" id="PIRSR600829-4"/>
    </source>
</evidence>
<reference evidence="20 21" key="1">
    <citation type="journal article" date="2016" name="Nat. Commun.">
        <title>Thousands of microbial genomes shed light on interconnected biogeochemical processes in an aquifer system.</title>
        <authorList>
            <person name="Anantharaman K."/>
            <person name="Brown C.T."/>
            <person name="Hug L.A."/>
            <person name="Sharon I."/>
            <person name="Castelle C.J."/>
            <person name="Probst A.J."/>
            <person name="Thomas B.C."/>
            <person name="Singh A."/>
            <person name="Wilkins M.J."/>
            <person name="Karaoz U."/>
            <person name="Brodie E.L."/>
            <person name="Williams K.H."/>
            <person name="Hubbard S.S."/>
            <person name="Banfield J.F."/>
        </authorList>
    </citation>
    <scope>NUCLEOTIDE SEQUENCE [LARGE SCALE GENOMIC DNA]</scope>
</reference>
<keyword evidence="11" id="KW-0443">Lipid metabolism</keyword>
<sequence length="124" mass="13646">MENLASNHRVVSFKYAFVGIISALKEEPNLKFHFIAGFLVIIFSLIFNISRTDWMVIFFLIGFVISLELTNTAIEAVVDAFTNKEHPGAKLAKDISAGAVLVAAAASAIIGSIVFLPYIRQWIT</sequence>
<evidence type="ECO:0000313" key="21">
    <source>
        <dbReference type="Proteomes" id="UP000176336"/>
    </source>
</evidence>
<evidence type="ECO:0008006" key="22">
    <source>
        <dbReference type="Google" id="ProtNLM"/>
    </source>
</evidence>
<keyword evidence="18" id="KW-0479">Metal-binding</keyword>
<keyword evidence="7 17" id="KW-0547">Nucleotide-binding</keyword>
<evidence type="ECO:0000256" key="4">
    <source>
        <dbReference type="ARBA" id="ARBA00022516"/>
    </source>
</evidence>
<keyword evidence="13" id="KW-0594">Phospholipid biosynthesis</keyword>
<dbReference type="Gene3D" id="1.10.287.3610">
    <property type="match status" value="1"/>
</dbReference>
<comment type="cofactor">
    <cofactor evidence="18">
        <name>Mg(2+)</name>
        <dbReference type="ChEBI" id="CHEBI:18420"/>
    </cofactor>
    <text evidence="18">Mn(2+), Zn(2+), Cd(2+) and Co(2+) support activity to lesser extents.</text>
</comment>
<evidence type="ECO:0000256" key="6">
    <source>
        <dbReference type="ARBA" id="ARBA00022692"/>
    </source>
</evidence>
<feature type="binding site" evidence="17">
    <location>
        <position position="15"/>
    </location>
    <ligand>
        <name>ATP</name>
        <dbReference type="ChEBI" id="CHEBI:30616"/>
    </ligand>
</feature>
<keyword evidence="14" id="KW-1208">Phospholipid metabolism</keyword>
<evidence type="ECO:0000256" key="7">
    <source>
        <dbReference type="ARBA" id="ARBA00022741"/>
    </source>
</evidence>
<evidence type="ECO:0000256" key="15">
    <source>
        <dbReference type="PIRSR" id="PIRSR600829-1"/>
    </source>
</evidence>
<feature type="binding site" evidence="17">
    <location>
        <position position="75"/>
    </location>
    <ligand>
        <name>ATP</name>
        <dbReference type="ChEBI" id="CHEBI:30616"/>
    </ligand>
</feature>
<comment type="subcellular location">
    <subcellularLocation>
        <location evidence="1">Cell membrane</location>
        <topology evidence="1">Multi-pass membrane protein</topology>
    </subcellularLocation>
</comment>
<name>A0A1F5ISH2_9BACT</name>
<evidence type="ECO:0000313" key="20">
    <source>
        <dbReference type="EMBL" id="OGE19270.1"/>
    </source>
</evidence>
<evidence type="ECO:0000256" key="10">
    <source>
        <dbReference type="ARBA" id="ARBA00022989"/>
    </source>
</evidence>
<evidence type="ECO:0000256" key="16">
    <source>
        <dbReference type="PIRSR" id="PIRSR600829-2"/>
    </source>
</evidence>
<keyword evidence="3" id="KW-1003">Cell membrane</keyword>
<organism evidence="20 21">
    <name type="scientific">Candidatus Daviesbacteria bacterium RIFCSPHIGHO2_01_FULL_41_23</name>
    <dbReference type="NCBI Taxonomy" id="1797764"/>
    <lineage>
        <taxon>Bacteria</taxon>
        <taxon>Candidatus Daviesiibacteriota</taxon>
    </lineage>
</organism>
<evidence type="ECO:0000256" key="2">
    <source>
        <dbReference type="ARBA" id="ARBA00005967"/>
    </source>
</evidence>
<feature type="active site" description="Proton acceptor" evidence="15">
    <location>
        <position position="68"/>
    </location>
</feature>
<dbReference type="CDD" id="cd14265">
    <property type="entry name" value="UDPK_IM_like"/>
    <property type="match status" value="1"/>
</dbReference>
<evidence type="ECO:0000256" key="5">
    <source>
        <dbReference type="ARBA" id="ARBA00022679"/>
    </source>
</evidence>
<dbReference type="InterPro" id="IPR036945">
    <property type="entry name" value="DAGK_sf"/>
</dbReference>
<comment type="caution">
    <text evidence="20">The sequence shown here is derived from an EMBL/GenBank/DDBJ whole genome shotgun (WGS) entry which is preliminary data.</text>
</comment>
<keyword evidence="18" id="KW-0460">Magnesium</keyword>
<evidence type="ECO:0000256" key="9">
    <source>
        <dbReference type="ARBA" id="ARBA00022840"/>
    </source>
</evidence>
<evidence type="ECO:0000256" key="3">
    <source>
        <dbReference type="ARBA" id="ARBA00022475"/>
    </source>
</evidence>
<feature type="binding site" evidence="17">
    <location>
        <begin position="93"/>
        <end position="94"/>
    </location>
    <ligand>
        <name>ATP</name>
        <dbReference type="ChEBI" id="CHEBI:30616"/>
    </ligand>
</feature>
<dbReference type="GO" id="GO:0008654">
    <property type="term" value="P:phospholipid biosynthetic process"/>
    <property type="evidence" value="ECO:0007669"/>
    <property type="project" value="UniProtKB-KW"/>
</dbReference>
<dbReference type="GO" id="GO:0005524">
    <property type="term" value="F:ATP binding"/>
    <property type="evidence" value="ECO:0007669"/>
    <property type="project" value="UniProtKB-KW"/>
</dbReference>
<feature type="binding site" evidence="17">
    <location>
        <position position="27"/>
    </location>
    <ligand>
        <name>ATP</name>
        <dbReference type="ChEBI" id="CHEBI:30616"/>
    </ligand>
</feature>
<dbReference type="Pfam" id="PF01219">
    <property type="entry name" value="DAGK_prokar"/>
    <property type="match status" value="1"/>
</dbReference>
<evidence type="ECO:0000256" key="13">
    <source>
        <dbReference type="ARBA" id="ARBA00023209"/>
    </source>
</evidence>
<evidence type="ECO:0000256" key="17">
    <source>
        <dbReference type="PIRSR" id="PIRSR600829-3"/>
    </source>
</evidence>
<protein>
    <recommendedName>
        <fullName evidence="22">Diacylglycerol kinase</fullName>
    </recommendedName>
</protein>
<dbReference type="Proteomes" id="UP000176336">
    <property type="component" value="Unassembled WGS sequence"/>
</dbReference>
<dbReference type="PANTHER" id="PTHR34299">
    <property type="entry name" value="DIACYLGLYCEROL KINASE"/>
    <property type="match status" value="1"/>
</dbReference>
<evidence type="ECO:0000256" key="14">
    <source>
        <dbReference type="ARBA" id="ARBA00023264"/>
    </source>
</evidence>
<keyword evidence="12 19" id="KW-0472">Membrane</keyword>
<feature type="binding site" evidence="16">
    <location>
        <position position="68"/>
    </location>
    <ligand>
        <name>substrate</name>
    </ligand>
</feature>
<feature type="binding site" evidence="18">
    <location>
        <position position="27"/>
    </location>
    <ligand>
        <name>a divalent metal cation</name>
        <dbReference type="ChEBI" id="CHEBI:60240"/>
    </ligand>
</feature>
<evidence type="ECO:0000256" key="19">
    <source>
        <dbReference type="SAM" id="Phobius"/>
    </source>
</evidence>
<gene>
    <name evidence="20" type="ORF">A2871_00245</name>
</gene>
<accession>A0A1F5ISH2</accession>
<dbReference type="PANTHER" id="PTHR34299:SF1">
    <property type="entry name" value="DIACYLGLYCEROL KINASE"/>
    <property type="match status" value="1"/>
</dbReference>
<feature type="transmembrane region" description="Helical" evidence="19">
    <location>
        <begin position="56"/>
        <end position="78"/>
    </location>
</feature>
<dbReference type="GO" id="GO:0016301">
    <property type="term" value="F:kinase activity"/>
    <property type="evidence" value="ECO:0007669"/>
    <property type="project" value="UniProtKB-KW"/>
</dbReference>
<keyword evidence="6 19" id="KW-0812">Transmembrane</keyword>
<evidence type="ECO:0000256" key="8">
    <source>
        <dbReference type="ARBA" id="ARBA00022777"/>
    </source>
</evidence>
<dbReference type="EMBL" id="MFCR01000003">
    <property type="protein sequence ID" value="OGE19270.1"/>
    <property type="molecule type" value="Genomic_DNA"/>
</dbReference>
<keyword evidence="10 19" id="KW-1133">Transmembrane helix</keyword>
<keyword evidence="8" id="KW-0418">Kinase</keyword>
<dbReference type="AlphaFoldDB" id="A0A1F5ISH2"/>
<dbReference type="InterPro" id="IPR033717">
    <property type="entry name" value="UDPK"/>
</dbReference>
<evidence type="ECO:0000256" key="11">
    <source>
        <dbReference type="ARBA" id="ARBA00023098"/>
    </source>
</evidence>
<feature type="transmembrane region" description="Helical" evidence="19">
    <location>
        <begin position="32"/>
        <end position="49"/>
    </location>
</feature>
<feature type="binding site" evidence="18">
    <location>
        <position position="75"/>
    </location>
    <ligand>
        <name>a divalent metal cation</name>
        <dbReference type="ChEBI" id="CHEBI:60240"/>
    </ligand>
</feature>
<keyword evidence="5" id="KW-0808">Transferase</keyword>